<geneLocation type="plasmid" evidence="3">
    <name>pR4WN_E10B</name>
</geneLocation>
<feature type="signal peptide" evidence="1">
    <location>
        <begin position="1"/>
        <end position="28"/>
    </location>
</feature>
<evidence type="ECO:0000313" key="3">
    <source>
        <dbReference type="EMBL" id="QPG01391.1"/>
    </source>
</evidence>
<evidence type="ECO:0000259" key="2">
    <source>
        <dbReference type="Pfam" id="PF22322"/>
    </source>
</evidence>
<feature type="domain" description="DUF6973" evidence="2">
    <location>
        <begin position="121"/>
        <end position="231"/>
    </location>
</feature>
<dbReference type="InterPro" id="IPR054246">
    <property type="entry name" value="DUF6973"/>
</dbReference>
<sequence length="255" mass="27878">MVYVALQVLLCPYILALSLSLITGQLYAADSNTASPEPLITYNASVANSIDNIAEKLREFQDKNPNASEAELNEYADSLLKTEVMQTPGRSSRATISSVYTDMDGYINGYLNAQEQALYNANRAKVLLCIANAKTAIDLTKARYVNTSSVMHNGNGDAFRHAVWNFGMTIDVEADFAKKWSDAHEFGSTGQPATERSMDIYNNSIGISLGKNNPTTLLQSSFANLTQAQVRAGRLKIISNGNLVWSNSVGEKYKI</sequence>
<dbReference type="RefSeq" id="WP_197793560.1">
    <property type="nucleotide sequence ID" value="NZ_MT742181.1"/>
</dbReference>
<evidence type="ECO:0000256" key="1">
    <source>
        <dbReference type="SAM" id="SignalP"/>
    </source>
</evidence>
<gene>
    <name evidence="3" type="ORF">E10B_00077</name>
</gene>
<organism evidence="3">
    <name type="scientific">Acinetobacter johnsonii</name>
    <dbReference type="NCBI Taxonomy" id="40214"/>
    <lineage>
        <taxon>Bacteria</taxon>
        <taxon>Pseudomonadati</taxon>
        <taxon>Pseudomonadota</taxon>
        <taxon>Gammaproteobacteria</taxon>
        <taxon>Moraxellales</taxon>
        <taxon>Moraxellaceae</taxon>
        <taxon>Acinetobacter</taxon>
    </lineage>
</organism>
<protein>
    <recommendedName>
        <fullName evidence="2">DUF6973 domain-containing protein</fullName>
    </recommendedName>
</protein>
<keyword evidence="3" id="KW-0614">Plasmid</keyword>
<accession>A0A7S9DPA2</accession>
<feature type="chain" id="PRO_5031570529" description="DUF6973 domain-containing protein" evidence="1">
    <location>
        <begin position="29"/>
        <end position="255"/>
    </location>
</feature>
<dbReference type="AlphaFoldDB" id="A0A7S9DPA2"/>
<keyword evidence="1" id="KW-0732">Signal</keyword>
<dbReference type="EMBL" id="MT742181">
    <property type="protein sequence ID" value="QPG01391.1"/>
    <property type="molecule type" value="Genomic_DNA"/>
</dbReference>
<dbReference type="Pfam" id="PF22322">
    <property type="entry name" value="DUF6973"/>
    <property type="match status" value="1"/>
</dbReference>
<name>A0A7S9DPA2_ACIJO</name>
<proteinExistence type="predicted"/>
<reference evidence="3" key="1">
    <citation type="submission" date="2020-07" db="EMBL/GenBank/DDBJ databases">
        <title>A novel family of multi-drug resistance mega-plasmids in Acinetobacter species.</title>
        <authorList>
            <person name="Ghaly T.M."/>
            <person name="Sajjad A."/>
            <person name="Tetu S.G."/>
            <person name="Gillings M.R."/>
        </authorList>
    </citation>
    <scope>NUCLEOTIDE SEQUENCE</scope>
    <source>
        <strain evidence="3">E10B</strain>
        <plasmid evidence="3">pR4WN_E10B</plasmid>
    </source>
</reference>